<dbReference type="Pfam" id="PF00535">
    <property type="entry name" value="Glycos_transf_2"/>
    <property type="match status" value="1"/>
</dbReference>
<proteinExistence type="predicted"/>
<dbReference type="SUPFAM" id="SSF53448">
    <property type="entry name" value="Nucleotide-diphospho-sugar transferases"/>
    <property type="match status" value="1"/>
</dbReference>
<evidence type="ECO:0000259" key="1">
    <source>
        <dbReference type="Pfam" id="PF00535"/>
    </source>
</evidence>
<evidence type="ECO:0000313" key="2">
    <source>
        <dbReference type="EMBL" id="MBU3854605.1"/>
    </source>
</evidence>
<dbReference type="Proteomes" id="UP000823865">
    <property type="component" value="Unassembled WGS sequence"/>
</dbReference>
<evidence type="ECO:0000313" key="3">
    <source>
        <dbReference type="Proteomes" id="UP000823865"/>
    </source>
</evidence>
<dbReference type="GO" id="GO:0016758">
    <property type="term" value="F:hexosyltransferase activity"/>
    <property type="evidence" value="ECO:0007669"/>
    <property type="project" value="UniProtKB-ARBA"/>
</dbReference>
<dbReference type="EMBL" id="JAHLFU010000257">
    <property type="protein sequence ID" value="MBU3854605.1"/>
    <property type="molecule type" value="Genomic_DNA"/>
</dbReference>
<name>A0A9E2L7Z2_9BACT</name>
<feature type="domain" description="Glycosyltransferase 2-like" evidence="1">
    <location>
        <begin position="1"/>
        <end position="124"/>
    </location>
</feature>
<comment type="caution">
    <text evidence="2">The sequence shown here is derived from an EMBL/GenBank/DDBJ whole genome shotgun (WGS) entry which is preliminary data.</text>
</comment>
<dbReference type="PANTHER" id="PTHR22916:SF3">
    <property type="entry name" value="UDP-GLCNAC:BETAGAL BETA-1,3-N-ACETYLGLUCOSAMINYLTRANSFERASE-LIKE PROTEIN 1"/>
    <property type="match status" value="1"/>
</dbReference>
<reference evidence="2" key="1">
    <citation type="journal article" date="2021" name="PeerJ">
        <title>Extensive microbial diversity within the chicken gut microbiome revealed by metagenomics and culture.</title>
        <authorList>
            <person name="Gilroy R."/>
            <person name="Ravi A."/>
            <person name="Getino M."/>
            <person name="Pursley I."/>
            <person name="Horton D.L."/>
            <person name="Alikhan N.F."/>
            <person name="Baker D."/>
            <person name="Gharbi K."/>
            <person name="Hall N."/>
            <person name="Watson M."/>
            <person name="Adriaenssens E.M."/>
            <person name="Foster-Nyarko E."/>
            <person name="Jarju S."/>
            <person name="Secka A."/>
            <person name="Antonio M."/>
            <person name="Oren A."/>
            <person name="Chaudhuri R.R."/>
            <person name="La Ragione R."/>
            <person name="Hildebrand F."/>
            <person name="Pallen M.J."/>
        </authorList>
    </citation>
    <scope>NUCLEOTIDE SEQUENCE</scope>
    <source>
        <strain evidence="2">G3-2149</strain>
    </source>
</reference>
<dbReference type="Gene3D" id="3.90.550.10">
    <property type="entry name" value="Spore Coat Polysaccharide Biosynthesis Protein SpsA, Chain A"/>
    <property type="match status" value="1"/>
</dbReference>
<dbReference type="PANTHER" id="PTHR22916">
    <property type="entry name" value="GLYCOSYLTRANSFERASE"/>
    <property type="match status" value="1"/>
</dbReference>
<accession>A0A9E2L7Z2</accession>
<dbReference type="InterPro" id="IPR001173">
    <property type="entry name" value="Glyco_trans_2-like"/>
</dbReference>
<feature type="non-terminal residue" evidence="2">
    <location>
        <position position="1"/>
    </location>
</feature>
<dbReference type="CDD" id="cd00761">
    <property type="entry name" value="Glyco_tranf_GTA_type"/>
    <property type="match status" value="1"/>
</dbReference>
<dbReference type="EC" id="2.4.-.-" evidence="2"/>
<keyword evidence="2" id="KW-0808">Transferase</keyword>
<organism evidence="2 3">
    <name type="scientific">Candidatus Paraprevotella stercoravium</name>
    <dbReference type="NCBI Taxonomy" id="2838725"/>
    <lineage>
        <taxon>Bacteria</taxon>
        <taxon>Pseudomonadati</taxon>
        <taxon>Bacteroidota</taxon>
        <taxon>Bacteroidia</taxon>
        <taxon>Bacteroidales</taxon>
        <taxon>Prevotellaceae</taxon>
        <taxon>Paraprevotella</taxon>
    </lineage>
</organism>
<dbReference type="InterPro" id="IPR029044">
    <property type="entry name" value="Nucleotide-diphossugar_trans"/>
</dbReference>
<protein>
    <submittedName>
        <fullName evidence="2">Glycosyltransferase</fullName>
        <ecNumber evidence="2">2.4.-.-</ecNumber>
    </submittedName>
</protein>
<reference evidence="2" key="2">
    <citation type="submission" date="2021-04" db="EMBL/GenBank/DDBJ databases">
        <authorList>
            <person name="Gilroy R."/>
        </authorList>
    </citation>
    <scope>NUCLEOTIDE SEQUENCE</scope>
    <source>
        <strain evidence="2">G3-2149</strain>
    </source>
</reference>
<gene>
    <name evidence="2" type="ORF">H9789_12475</name>
</gene>
<sequence length="349" mass="40686">TYNMEKYLAYCLDSLCVNQGQDNLEVLIVNDGSKDASSAIAHEYETRFPQIFKVIDKENGNYGSCVNRGLAEAHGKYIKILDADDSFDTVNFERFIAFLKETDTDLILSDFAVVDTGRKIRKIIRYKLGEGIQFEMDKICNTHVFKNMQMHAVTYRRENLLQLNYKQTEGISYTDQQWIFIPMITVKSVAYFGAYVYKYLVGRAGQTMDPQVRFKYISNIQRCALDMAKAYEQYKSLFEKKAVQTYLQARMIPFVKEVYVFLLTHYNETMKKLLTDFDKDLKEASRDIYGLIGSKEVSSFKGFEYITYWRNHKDVNKGAVKFFSQAYLLLLCMKQIRKSEDEMALPSIF</sequence>
<dbReference type="AlphaFoldDB" id="A0A9E2L7Z2"/>
<keyword evidence="2" id="KW-0328">Glycosyltransferase</keyword>